<dbReference type="RefSeq" id="WP_221521535.1">
    <property type="nucleotide sequence ID" value="NZ_JACHJV010000001.1"/>
</dbReference>
<proteinExistence type="predicted"/>
<feature type="transmembrane region" description="Helical" evidence="1">
    <location>
        <begin position="64"/>
        <end position="84"/>
    </location>
</feature>
<keyword evidence="3" id="KW-1185">Reference proteome</keyword>
<keyword evidence="1" id="KW-0812">Transmembrane</keyword>
<accession>A0A7W7VUX5</accession>
<gene>
    <name evidence="2" type="ORF">FHR34_002799</name>
</gene>
<evidence type="ECO:0000313" key="3">
    <source>
        <dbReference type="Proteomes" id="UP000540506"/>
    </source>
</evidence>
<protein>
    <submittedName>
        <fullName evidence="2">Uncharacterized protein</fullName>
    </submittedName>
</protein>
<dbReference type="AlphaFoldDB" id="A0A7W7VUX5"/>
<organism evidence="2 3">
    <name type="scientific">Kitasatospora kifunensis</name>
    <name type="common">Streptomyces kifunensis</name>
    <dbReference type="NCBI Taxonomy" id="58351"/>
    <lineage>
        <taxon>Bacteria</taxon>
        <taxon>Bacillati</taxon>
        <taxon>Actinomycetota</taxon>
        <taxon>Actinomycetes</taxon>
        <taxon>Kitasatosporales</taxon>
        <taxon>Streptomycetaceae</taxon>
        <taxon>Kitasatospora</taxon>
    </lineage>
</organism>
<evidence type="ECO:0000256" key="1">
    <source>
        <dbReference type="SAM" id="Phobius"/>
    </source>
</evidence>
<keyword evidence="1" id="KW-0472">Membrane</keyword>
<comment type="caution">
    <text evidence="2">The sequence shown here is derived from an EMBL/GenBank/DDBJ whole genome shotgun (WGS) entry which is preliminary data.</text>
</comment>
<dbReference type="EMBL" id="JACHJV010000001">
    <property type="protein sequence ID" value="MBB4923806.1"/>
    <property type="molecule type" value="Genomic_DNA"/>
</dbReference>
<sequence>MQVLGDGEEGAQLRDTGRARRAGLAGLGGALAALAVLAVLAGLTVLAVLAVLGTDSSLRSDGSILAISLITADCVTLWITSGSVES</sequence>
<dbReference type="Proteomes" id="UP000540506">
    <property type="component" value="Unassembled WGS sequence"/>
</dbReference>
<name>A0A7W7VUX5_KITKI</name>
<keyword evidence="1" id="KW-1133">Transmembrane helix</keyword>
<reference evidence="2 3" key="1">
    <citation type="submission" date="2020-08" db="EMBL/GenBank/DDBJ databases">
        <title>Sequencing the genomes of 1000 actinobacteria strains.</title>
        <authorList>
            <person name="Klenk H.-P."/>
        </authorList>
    </citation>
    <scope>NUCLEOTIDE SEQUENCE [LARGE SCALE GENOMIC DNA]</scope>
    <source>
        <strain evidence="2 3">DSM 41654</strain>
    </source>
</reference>
<feature type="transmembrane region" description="Helical" evidence="1">
    <location>
        <begin position="24"/>
        <end position="52"/>
    </location>
</feature>
<evidence type="ECO:0000313" key="2">
    <source>
        <dbReference type="EMBL" id="MBB4923806.1"/>
    </source>
</evidence>